<keyword evidence="2" id="KW-1133">Transmembrane helix</keyword>
<feature type="domain" description="FAD dependent oxidoreductase" evidence="3">
    <location>
        <begin position="6"/>
        <end position="365"/>
    </location>
</feature>
<dbReference type="PANTHER" id="PTHR13847:SF287">
    <property type="entry name" value="FAD-DEPENDENT OXIDOREDUCTASE DOMAIN-CONTAINING PROTEIN 1"/>
    <property type="match status" value="1"/>
</dbReference>
<dbReference type="OrthoDB" id="9794226at2"/>
<dbReference type="Proteomes" id="UP000324646">
    <property type="component" value="Chromosome"/>
</dbReference>
<protein>
    <submittedName>
        <fullName evidence="4">FAD-binding oxidoreductase</fullName>
    </submittedName>
</protein>
<dbReference type="GO" id="GO:0005737">
    <property type="term" value="C:cytoplasm"/>
    <property type="evidence" value="ECO:0007669"/>
    <property type="project" value="TreeGrafter"/>
</dbReference>
<dbReference type="SUPFAM" id="SSF51905">
    <property type="entry name" value="FAD/NAD(P)-binding domain"/>
    <property type="match status" value="1"/>
</dbReference>
<evidence type="ECO:0000256" key="1">
    <source>
        <dbReference type="ARBA" id="ARBA00023002"/>
    </source>
</evidence>
<gene>
    <name evidence="4" type="ORF">FQB35_08675</name>
</gene>
<sequence>MKKNFHVVVIGGGIVGLSTAYYLVKAGKRVLLIEKNEIGNGASGSCDEMILLQSKEPGILLEMTLESLEMYKGLRKELKVDIEFQNNGGMVFIENEQELKIIEAFVKKQKQYGVNVEILDRKDVLKKQPYINKKIIASTFCKMDSQVNPLHVMRGLMIRSIALGLEFKKGIITKMDQKKDHWRVYFYNGEYVDTQYIVNTAGAWASEVGNLIGINIPIIPKRGQIIVTEKIPKIGETNGWSARYIVRKIKPELFQEEEDSKLGVGFSISQTASGNYLIGSTREFEGYNKKTTYEALKIIINQGIYYFPILKKVHIIRSFAGLRPATPDGKPILDEVADKKGYFVAAGHEGDGIALAPITGKLMAKFINGEKIYYDINVLRLNRFKKEKV</sequence>
<dbReference type="InterPro" id="IPR006076">
    <property type="entry name" value="FAD-dep_OxRdtase"/>
</dbReference>
<organism evidence="4 5">
    <name type="scientific">Crassaminicella thermophila</name>
    <dbReference type="NCBI Taxonomy" id="2599308"/>
    <lineage>
        <taxon>Bacteria</taxon>
        <taxon>Bacillati</taxon>
        <taxon>Bacillota</taxon>
        <taxon>Clostridia</taxon>
        <taxon>Eubacteriales</taxon>
        <taxon>Clostridiaceae</taxon>
        <taxon>Crassaminicella</taxon>
    </lineage>
</organism>
<dbReference type="InterPro" id="IPR036188">
    <property type="entry name" value="FAD/NAD-bd_sf"/>
</dbReference>
<dbReference type="Gene3D" id="3.30.9.10">
    <property type="entry name" value="D-Amino Acid Oxidase, subunit A, domain 2"/>
    <property type="match status" value="1"/>
</dbReference>
<evidence type="ECO:0000313" key="5">
    <source>
        <dbReference type="Proteomes" id="UP000324646"/>
    </source>
</evidence>
<dbReference type="EMBL" id="CP042243">
    <property type="protein sequence ID" value="QEK12444.1"/>
    <property type="molecule type" value="Genomic_DNA"/>
</dbReference>
<keyword evidence="2" id="KW-0812">Transmembrane</keyword>
<dbReference type="PANTHER" id="PTHR13847">
    <property type="entry name" value="SARCOSINE DEHYDROGENASE-RELATED"/>
    <property type="match status" value="1"/>
</dbReference>
<dbReference type="GO" id="GO:0016491">
    <property type="term" value="F:oxidoreductase activity"/>
    <property type="evidence" value="ECO:0007669"/>
    <property type="project" value="UniProtKB-KW"/>
</dbReference>
<dbReference type="RefSeq" id="WP_148809599.1">
    <property type="nucleotide sequence ID" value="NZ_CP042243.1"/>
</dbReference>
<keyword evidence="5" id="KW-1185">Reference proteome</keyword>
<dbReference type="SUPFAM" id="SSF54373">
    <property type="entry name" value="FAD-linked reductases, C-terminal domain"/>
    <property type="match status" value="1"/>
</dbReference>
<dbReference type="Pfam" id="PF01266">
    <property type="entry name" value="DAO"/>
    <property type="match status" value="1"/>
</dbReference>
<evidence type="ECO:0000259" key="3">
    <source>
        <dbReference type="Pfam" id="PF01266"/>
    </source>
</evidence>
<evidence type="ECO:0000256" key="2">
    <source>
        <dbReference type="SAM" id="Phobius"/>
    </source>
</evidence>
<dbReference type="AlphaFoldDB" id="A0A5C0SGB8"/>
<reference evidence="4 5" key="1">
    <citation type="submission" date="2019-07" db="EMBL/GenBank/DDBJ databases">
        <title>Complete genome of Crassaminicella thermophila SY095.</title>
        <authorList>
            <person name="Li X."/>
        </authorList>
    </citation>
    <scope>NUCLEOTIDE SEQUENCE [LARGE SCALE GENOMIC DNA]</scope>
    <source>
        <strain evidence="4 5">SY095</strain>
    </source>
</reference>
<dbReference type="KEGG" id="crs:FQB35_08675"/>
<proteinExistence type="predicted"/>
<dbReference type="Gene3D" id="3.50.50.60">
    <property type="entry name" value="FAD/NAD(P)-binding domain"/>
    <property type="match status" value="1"/>
</dbReference>
<feature type="transmembrane region" description="Helical" evidence="2">
    <location>
        <begin position="6"/>
        <end position="24"/>
    </location>
</feature>
<evidence type="ECO:0000313" key="4">
    <source>
        <dbReference type="EMBL" id="QEK12444.1"/>
    </source>
</evidence>
<name>A0A5C0SGB8_CRATE</name>
<accession>A0A5C0SGB8</accession>
<keyword evidence="1" id="KW-0560">Oxidoreductase</keyword>
<keyword evidence="2" id="KW-0472">Membrane</keyword>